<keyword evidence="7" id="KW-0288">FMN</keyword>
<dbReference type="Proteomes" id="UP000325187">
    <property type="component" value="Unassembled WGS sequence"/>
</dbReference>
<evidence type="ECO:0000256" key="6">
    <source>
        <dbReference type="ARBA" id="ARBA00023136"/>
    </source>
</evidence>
<keyword evidence="6 7" id="KW-0472">Membrane</keyword>
<dbReference type="PANTHER" id="PTHR36964:SF1">
    <property type="entry name" value="PROTEIN-METHIONINE-SULFOXIDE REDUCTASE HEME-BINDING SUBUNIT MSRQ"/>
    <property type="match status" value="1"/>
</dbReference>
<dbReference type="Proteomes" id="UP000322084">
    <property type="component" value="Unassembled WGS sequence"/>
</dbReference>
<dbReference type="Pfam" id="PF01794">
    <property type="entry name" value="Ferric_reduct"/>
    <property type="match status" value="1"/>
</dbReference>
<keyword evidence="12" id="KW-1185">Reference proteome</keyword>
<evidence type="ECO:0000313" key="10">
    <source>
        <dbReference type="EMBL" id="GER01258.1"/>
    </source>
</evidence>
<comment type="subcellular location">
    <subcellularLocation>
        <location evidence="7">Cell membrane</location>
        <topology evidence="7">Multi-pass membrane protein</topology>
    </subcellularLocation>
    <subcellularLocation>
        <location evidence="1">Membrane</location>
        <topology evidence="1">Multi-pass membrane protein</topology>
    </subcellularLocation>
</comment>
<sequence>MSPFSKALSFMTTAQIRIFGKPILFFMLSLPALWLAVQWALYFSGEPNGLGINPQEVSNRFSGRWTLRMLILALAVSPFAALINKPWPLMFRRMVGLFAFFYVTVHLGSYLGLDLALDFSALWRDIVERVYILFGVGAFLCLLPLAVTSTKGWIKRLGATGWKALHRLVYVAGLLAALHFLFLVKGNQLEPKIYAAIIAALLLWRLYRRLSQKR</sequence>
<dbReference type="InterPro" id="IPR013130">
    <property type="entry name" value="Fe3_Rdtase_TM_dom"/>
</dbReference>
<keyword evidence="4 7" id="KW-1133">Transmembrane helix</keyword>
<name>A0A5A7MP37_9PROT</name>
<feature type="transmembrane region" description="Helical" evidence="7">
    <location>
        <begin position="168"/>
        <end position="185"/>
    </location>
</feature>
<feature type="transmembrane region" description="Helical" evidence="7">
    <location>
        <begin position="65"/>
        <end position="83"/>
    </location>
</feature>
<dbReference type="AlphaFoldDB" id="A0A5A7MP37"/>
<keyword evidence="7" id="KW-0285">Flavoprotein</keyword>
<evidence type="ECO:0000256" key="7">
    <source>
        <dbReference type="HAMAP-Rule" id="MF_01207"/>
    </source>
</evidence>
<keyword evidence="7" id="KW-0479">Metal-binding</keyword>
<dbReference type="GO" id="GO:0010181">
    <property type="term" value="F:FMN binding"/>
    <property type="evidence" value="ECO:0007669"/>
    <property type="project" value="UniProtKB-UniRule"/>
</dbReference>
<evidence type="ECO:0000313" key="11">
    <source>
        <dbReference type="Proteomes" id="UP000322084"/>
    </source>
</evidence>
<keyword evidence="7" id="KW-0249">Electron transport</keyword>
<evidence type="ECO:0000259" key="8">
    <source>
        <dbReference type="Pfam" id="PF01794"/>
    </source>
</evidence>
<comment type="subunit">
    <text evidence="7">Heterodimer of a catalytic subunit (MsrP) and a heme-binding subunit (MsrQ).</text>
</comment>
<keyword evidence="2 7" id="KW-0813">Transport</keyword>
<proteinExistence type="inferred from homology"/>
<keyword evidence="7" id="KW-1003">Cell membrane</keyword>
<dbReference type="HAMAP" id="MF_01207">
    <property type="entry name" value="MsrQ"/>
    <property type="match status" value="1"/>
</dbReference>
<feature type="transmembrane region" description="Helical" evidence="7">
    <location>
        <begin position="191"/>
        <end position="207"/>
    </location>
</feature>
<accession>A0A5A7MZJ0</accession>
<comment type="similarity">
    <text evidence="7">Belongs to the MsrQ family.</text>
</comment>
<accession>A0A5A7MP37</accession>
<evidence type="ECO:0000256" key="2">
    <source>
        <dbReference type="ARBA" id="ARBA00022448"/>
    </source>
</evidence>
<feature type="transmembrane region" description="Helical" evidence="7">
    <location>
        <begin position="23"/>
        <end position="45"/>
    </location>
</feature>
<dbReference type="GO" id="GO:0005886">
    <property type="term" value="C:plasma membrane"/>
    <property type="evidence" value="ECO:0007669"/>
    <property type="project" value="UniProtKB-SubCell"/>
</dbReference>
<comment type="cofactor">
    <cofactor evidence="7">
        <name>heme b</name>
        <dbReference type="ChEBI" id="CHEBI:60344"/>
    </cofactor>
    <text evidence="7">Binds 1 heme b (iron(II)-protoporphyrin IX) group per subunit.</text>
</comment>
<dbReference type="EMBL" id="BKCM01000009">
    <property type="protein sequence ID" value="GER01258.1"/>
    <property type="molecule type" value="Genomic_DNA"/>
</dbReference>
<keyword evidence="5 7" id="KW-0408">Iron</keyword>
<reference evidence="11 12" key="1">
    <citation type="submission" date="2019-09" db="EMBL/GenBank/DDBJ databases">
        <title>NBRP : Genome information of microbial organism related human and environment.</title>
        <authorList>
            <person name="Hattori M."/>
            <person name="Oshima K."/>
            <person name="Inaba H."/>
            <person name="Suda W."/>
            <person name="Sakamoto M."/>
            <person name="Iino T."/>
            <person name="Kitahara M."/>
            <person name="Oshida Y."/>
            <person name="Iida T."/>
            <person name="Kudo T."/>
            <person name="Itoh T."/>
            <person name="Ohkuma M."/>
        </authorList>
    </citation>
    <scope>NUCLEOTIDE SEQUENCE [LARGE SCALE GENOMIC DNA]</scope>
    <source>
        <strain evidence="9 11">Hi-2</strain>
        <strain evidence="10 12">Mie-1</strain>
    </source>
</reference>
<dbReference type="PANTHER" id="PTHR36964">
    <property type="entry name" value="PROTEIN-METHIONINE-SULFOXIDE REDUCTASE HEME-BINDING SUBUNIT MSRQ"/>
    <property type="match status" value="1"/>
</dbReference>
<comment type="caution">
    <text evidence="9">The sequence shown here is derived from an EMBL/GenBank/DDBJ whole genome shotgun (WGS) entry which is preliminary data.</text>
</comment>
<organism evidence="9 11">
    <name type="scientific">Iodidimonas gelatinilytica</name>
    <dbReference type="NCBI Taxonomy" id="1236966"/>
    <lineage>
        <taxon>Bacteria</taxon>
        <taxon>Pseudomonadati</taxon>
        <taxon>Pseudomonadota</taxon>
        <taxon>Alphaproteobacteria</taxon>
        <taxon>Iodidimonadales</taxon>
        <taxon>Iodidimonadaceae</taxon>
        <taxon>Iodidimonas</taxon>
    </lineage>
</organism>
<keyword evidence="3 7" id="KW-0812">Transmembrane</keyword>
<evidence type="ECO:0000256" key="4">
    <source>
        <dbReference type="ARBA" id="ARBA00022989"/>
    </source>
</evidence>
<feature type="domain" description="Ferric oxidoreductase" evidence="8">
    <location>
        <begin position="63"/>
        <end position="176"/>
    </location>
</feature>
<dbReference type="GO" id="GO:0030091">
    <property type="term" value="P:protein repair"/>
    <property type="evidence" value="ECO:0007669"/>
    <property type="project" value="UniProtKB-UniRule"/>
</dbReference>
<protein>
    <recommendedName>
        <fullName evidence="7">Protein-methionine-sulfoxide reductase heme-binding subunit MsrQ</fullName>
    </recommendedName>
    <alternativeName>
        <fullName evidence="7">Flavocytochrome MsrQ</fullName>
    </alternativeName>
</protein>
<evidence type="ECO:0000313" key="12">
    <source>
        <dbReference type="Proteomes" id="UP000325187"/>
    </source>
</evidence>
<evidence type="ECO:0000313" key="9">
    <source>
        <dbReference type="EMBL" id="GEQ97792.1"/>
    </source>
</evidence>
<dbReference type="EMBL" id="BKCL01000004">
    <property type="protein sequence ID" value="GEQ97792.1"/>
    <property type="molecule type" value="Genomic_DNA"/>
</dbReference>
<dbReference type="GO" id="GO:0009055">
    <property type="term" value="F:electron transfer activity"/>
    <property type="evidence" value="ECO:0007669"/>
    <property type="project" value="UniProtKB-UniRule"/>
</dbReference>
<feature type="transmembrane region" description="Helical" evidence="7">
    <location>
        <begin position="129"/>
        <end position="147"/>
    </location>
</feature>
<evidence type="ECO:0000256" key="1">
    <source>
        <dbReference type="ARBA" id="ARBA00004141"/>
    </source>
</evidence>
<dbReference type="GO" id="GO:0020037">
    <property type="term" value="F:heme binding"/>
    <property type="evidence" value="ECO:0007669"/>
    <property type="project" value="UniProtKB-UniRule"/>
</dbReference>
<comment type="cofactor">
    <cofactor evidence="7">
        <name>FMN</name>
        <dbReference type="ChEBI" id="CHEBI:58210"/>
    </cofactor>
    <text evidence="7">Binds 1 FMN per subunit.</text>
</comment>
<dbReference type="InterPro" id="IPR022837">
    <property type="entry name" value="MsrQ-like"/>
</dbReference>
<feature type="transmembrane region" description="Helical" evidence="7">
    <location>
        <begin position="95"/>
        <end position="117"/>
    </location>
</feature>
<evidence type="ECO:0000256" key="5">
    <source>
        <dbReference type="ARBA" id="ARBA00023004"/>
    </source>
</evidence>
<dbReference type="GO" id="GO:0046872">
    <property type="term" value="F:metal ion binding"/>
    <property type="evidence" value="ECO:0007669"/>
    <property type="project" value="UniProtKB-KW"/>
</dbReference>
<comment type="function">
    <text evidence="7">Part of the MsrPQ system that repairs oxidized periplasmic proteins containing methionine sulfoxide residues (Met-O), using respiratory chain electrons. Thus protects these proteins from oxidative-stress damage caused by reactive species of oxygen and chlorine generated by the host defense mechanisms. MsrPQ is essential for the maintenance of envelope integrity under bleach stress, rescuing a wide series of structurally unrelated periplasmic proteins from methionine oxidation. MsrQ provides electrons for reduction to the reductase catalytic subunit MsrP, using the quinone pool of the respiratory chain.</text>
</comment>
<gene>
    <name evidence="7 9" type="primary">msrQ</name>
    <name evidence="9" type="ORF">JCM17844_14290</name>
    <name evidence="10" type="ORF">JCM17845_18810</name>
</gene>
<dbReference type="GO" id="GO:0016679">
    <property type="term" value="F:oxidoreductase activity, acting on diphenols and related substances as donors"/>
    <property type="evidence" value="ECO:0007669"/>
    <property type="project" value="TreeGrafter"/>
</dbReference>
<evidence type="ECO:0000256" key="3">
    <source>
        <dbReference type="ARBA" id="ARBA00022692"/>
    </source>
</evidence>
<keyword evidence="7" id="KW-0349">Heme</keyword>